<evidence type="ECO:0000256" key="2">
    <source>
        <dbReference type="ARBA" id="ARBA00022737"/>
    </source>
</evidence>
<keyword evidence="5" id="KW-1185">Reference proteome</keyword>
<sequence>MNGWNTLVDAEALAPALGDGELVVVDARFALADPGAGEAAYRQGHLPGARYAHLDRDLSGPHRPGAGRHPWPRAEDFAATLARWGVTPRHQVVAYDAGDGALAAARLWCLLRAFGHERVAVLDGGWERWRALGLPVSSEVPPAAAAPPYPGAFDPQLLLDADAVRAHLDAGGLLLDARAAERFRGEVEPVDRVAGHVPGARNRPYTANLREGRFKPAHELAQEFAGALQGRAPQAAVAMCGSGVTACHHLLAMAHAGLRGARLYAGSWSGWIEDPARPVARGGE</sequence>
<evidence type="ECO:0000256" key="1">
    <source>
        <dbReference type="ARBA" id="ARBA00022679"/>
    </source>
</evidence>
<dbReference type="SMART" id="SM00450">
    <property type="entry name" value="RHOD"/>
    <property type="match status" value="2"/>
</dbReference>
<dbReference type="EMBL" id="RKQN01000003">
    <property type="protein sequence ID" value="RPE77014.1"/>
    <property type="molecule type" value="Genomic_DNA"/>
</dbReference>
<proteinExistence type="predicted"/>
<gene>
    <name evidence="4" type="ORF">EDC50_2267</name>
</gene>
<dbReference type="OrthoDB" id="9781034at2"/>
<dbReference type="InterPro" id="IPR001763">
    <property type="entry name" value="Rhodanese-like_dom"/>
</dbReference>
<dbReference type="CDD" id="cd01448">
    <property type="entry name" value="TST_Repeat_1"/>
    <property type="match status" value="1"/>
</dbReference>
<dbReference type="Gene3D" id="3.40.250.10">
    <property type="entry name" value="Rhodanese-like domain"/>
    <property type="match status" value="2"/>
</dbReference>
<keyword evidence="1 4" id="KW-0808">Transferase</keyword>
<dbReference type="AlphaFoldDB" id="A0A3N4VVB1"/>
<dbReference type="PROSITE" id="PS50206">
    <property type="entry name" value="RHODANESE_3"/>
    <property type="match status" value="2"/>
</dbReference>
<evidence type="ECO:0000259" key="3">
    <source>
        <dbReference type="PROSITE" id="PS50206"/>
    </source>
</evidence>
<comment type="caution">
    <text evidence="4">The sequence shown here is derived from an EMBL/GenBank/DDBJ whole genome shotgun (WGS) entry which is preliminary data.</text>
</comment>
<dbReference type="Pfam" id="PF00581">
    <property type="entry name" value="Rhodanese"/>
    <property type="match status" value="2"/>
</dbReference>
<dbReference type="InterPro" id="IPR045078">
    <property type="entry name" value="TST/MPST-like"/>
</dbReference>
<evidence type="ECO:0000313" key="5">
    <source>
        <dbReference type="Proteomes" id="UP000269708"/>
    </source>
</evidence>
<feature type="domain" description="Rhodanese" evidence="3">
    <location>
        <begin position="18"/>
        <end position="138"/>
    </location>
</feature>
<keyword evidence="4" id="KW-0670">Pyruvate</keyword>
<organism evidence="4 5">
    <name type="scientific">Vulcaniibacterium tengchongense</name>
    <dbReference type="NCBI Taxonomy" id="1273429"/>
    <lineage>
        <taxon>Bacteria</taxon>
        <taxon>Pseudomonadati</taxon>
        <taxon>Pseudomonadota</taxon>
        <taxon>Gammaproteobacteria</taxon>
        <taxon>Lysobacterales</taxon>
        <taxon>Lysobacteraceae</taxon>
        <taxon>Vulcaniibacterium</taxon>
    </lineage>
</organism>
<dbReference type="PANTHER" id="PTHR11364">
    <property type="entry name" value="THIOSULFATE SULFERTANSFERASE"/>
    <property type="match status" value="1"/>
</dbReference>
<dbReference type="PANTHER" id="PTHR11364:SF27">
    <property type="entry name" value="SULFURTRANSFERASE"/>
    <property type="match status" value="1"/>
</dbReference>
<name>A0A3N4VVB1_9GAMM</name>
<protein>
    <submittedName>
        <fullName evidence="4">Thiosulfate/3-mercaptopyruvate sulfurtransferase</fullName>
    </submittedName>
</protein>
<dbReference type="GO" id="GO:0004792">
    <property type="term" value="F:thiosulfate-cyanide sulfurtransferase activity"/>
    <property type="evidence" value="ECO:0007669"/>
    <property type="project" value="TreeGrafter"/>
</dbReference>
<dbReference type="SUPFAM" id="SSF52821">
    <property type="entry name" value="Rhodanese/Cell cycle control phosphatase"/>
    <property type="match status" value="2"/>
</dbReference>
<accession>A0A3N4VVB1</accession>
<feature type="domain" description="Rhodanese" evidence="3">
    <location>
        <begin position="168"/>
        <end position="280"/>
    </location>
</feature>
<evidence type="ECO:0000313" key="4">
    <source>
        <dbReference type="EMBL" id="RPE77014.1"/>
    </source>
</evidence>
<dbReference type="CDD" id="cd01449">
    <property type="entry name" value="TST_Repeat_2"/>
    <property type="match status" value="1"/>
</dbReference>
<dbReference type="RefSeq" id="WP_123770598.1">
    <property type="nucleotide sequence ID" value="NZ_RKQN01000003.1"/>
</dbReference>
<dbReference type="InterPro" id="IPR036873">
    <property type="entry name" value="Rhodanese-like_dom_sf"/>
</dbReference>
<reference evidence="4 5" key="1">
    <citation type="submission" date="2018-11" db="EMBL/GenBank/DDBJ databases">
        <title>Genomic Encyclopedia of Type Strains, Phase IV (KMG-IV): sequencing the most valuable type-strain genomes for metagenomic binning, comparative biology and taxonomic classification.</title>
        <authorList>
            <person name="Goeker M."/>
        </authorList>
    </citation>
    <scope>NUCLEOTIDE SEQUENCE [LARGE SCALE GENOMIC DNA]</scope>
    <source>
        <strain evidence="4 5">DSM 25623</strain>
    </source>
</reference>
<dbReference type="Proteomes" id="UP000269708">
    <property type="component" value="Unassembled WGS sequence"/>
</dbReference>
<keyword evidence="2" id="KW-0677">Repeat</keyword>